<dbReference type="GO" id="GO:0080030">
    <property type="term" value="F:methyl indole-3-acetate esterase activity"/>
    <property type="evidence" value="ECO:0007669"/>
    <property type="project" value="TreeGrafter"/>
</dbReference>
<dbReference type="Proteomes" id="UP001165663">
    <property type="component" value="Unassembled WGS sequence"/>
</dbReference>
<dbReference type="InterPro" id="IPR000073">
    <property type="entry name" value="AB_hydrolase_1"/>
</dbReference>
<comment type="caution">
    <text evidence="2">The sequence shown here is derived from an EMBL/GenBank/DDBJ whole genome shotgun (WGS) entry which is preliminary data.</text>
</comment>
<dbReference type="AlphaFoldDB" id="A0AA37UXB1"/>
<dbReference type="InterPro" id="IPR045889">
    <property type="entry name" value="MES/HNL"/>
</dbReference>
<dbReference type="PANTHER" id="PTHR10992">
    <property type="entry name" value="METHYLESTERASE FAMILY MEMBER"/>
    <property type="match status" value="1"/>
</dbReference>
<evidence type="ECO:0000313" key="2">
    <source>
        <dbReference type="EMBL" id="GLB80866.1"/>
    </source>
</evidence>
<dbReference type="PANTHER" id="PTHR10992:SF1032">
    <property type="entry name" value="METHYLESTERASE 17"/>
    <property type="match status" value="1"/>
</dbReference>
<dbReference type="InterPro" id="IPR029058">
    <property type="entry name" value="AB_hydrolase_fold"/>
</dbReference>
<accession>A0AA37UXB1</accession>
<dbReference type="GO" id="GO:0009696">
    <property type="term" value="P:salicylic acid metabolic process"/>
    <property type="evidence" value="ECO:0007669"/>
    <property type="project" value="TreeGrafter"/>
</dbReference>
<dbReference type="GO" id="GO:0080032">
    <property type="term" value="F:methyl jasmonate esterase activity"/>
    <property type="evidence" value="ECO:0007669"/>
    <property type="project" value="TreeGrafter"/>
</dbReference>
<dbReference type="Pfam" id="PF12697">
    <property type="entry name" value="Abhydrolase_6"/>
    <property type="match status" value="1"/>
</dbReference>
<reference evidence="2" key="1">
    <citation type="submission" date="2022-07" db="EMBL/GenBank/DDBJ databases">
        <title>Mycobacterium kiyosense sp. nov., scotochromogenic slow-glowing species isolated from respiratory specimens.</title>
        <authorList>
            <person name="Fukano H."/>
            <person name="Kazumi Y."/>
            <person name="Sakagami N."/>
            <person name="Ato M."/>
            <person name="Mitarai S."/>
            <person name="Hoshino Y."/>
        </authorList>
    </citation>
    <scope>NUCLEOTIDE SEQUENCE</scope>
    <source>
        <strain evidence="2">SRL2020-028</strain>
    </source>
</reference>
<dbReference type="GO" id="GO:0009694">
    <property type="term" value="P:jasmonic acid metabolic process"/>
    <property type="evidence" value="ECO:0007669"/>
    <property type="project" value="TreeGrafter"/>
</dbReference>
<evidence type="ECO:0000313" key="3">
    <source>
        <dbReference type="Proteomes" id="UP001165663"/>
    </source>
</evidence>
<name>A0AA37UXB1_9MYCO</name>
<protein>
    <recommendedName>
        <fullName evidence="1">AB hydrolase-1 domain-containing protein</fullName>
    </recommendedName>
</protein>
<sequence length="216" mass="22786">MREQGHHVEAVDLPGRPGGATLARPHLASYAATVIAAIDRCQEPVILVAHSLGGLAATLAAEARAKSLARAVFVNSLILRDGEGALQTILAPTSQSFFAREGTLTTSDDGASIFVSSAQAAVEGFFNRCDHADAMATASRLVPEPLPPVLEIVRVTGSRFGAVPKTYIGSREDRAVPWQLQRDMSERAGAEFIELDADHSPFLSATDDLIAALTGL</sequence>
<dbReference type="Gene3D" id="3.40.50.1820">
    <property type="entry name" value="alpha/beta hydrolase"/>
    <property type="match status" value="1"/>
</dbReference>
<dbReference type="GO" id="GO:0080031">
    <property type="term" value="F:methyl salicylate esterase activity"/>
    <property type="evidence" value="ECO:0007669"/>
    <property type="project" value="TreeGrafter"/>
</dbReference>
<dbReference type="EMBL" id="BRXE01000001">
    <property type="protein sequence ID" value="GLB80866.1"/>
    <property type="molecule type" value="Genomic_DNA"/>
</dbReference>
<feature type="domain" description="AB hydrolase-1" evidence="1">
    <location>
        <begin position="4"/>
        <end position="211"/>
    </location>
</feature>
<dbReference type="SUPFAM" id="SSF53474">
    <property type="entry name" value="alpha/beta-Hydrolases"/>
    <property type="match status" value="1"/>
</dbReference>
<proteinExistence type="predicted"/>
<organism evidence="2 3">
    <name type="scientific">Mycobacterium kiyosense</name>
    <dbReference type="NCBI Taxonomy" id="2871094"/>
    <lineage>
        <taxon>Bacteria</taxon>
        <taxon>Bacillati</taxon>
        <taxon>Actinomycetota</taxon>
        <taxon>Actinomycetes</taxon>
        <taxon>Mycobacteriales</taxon>
        <taxon>Mycobacteriaceae</taxon>
        <taxon>Mycobacterium</taxon>
    </lineage>
</organism>
<gene>
    <name evidence="2" type="ORF">SRL2020028_01220</name>
</gene>
<evidence type="ECO:0000259" key="1">
    <source>
        <dbReference type="Pfam" id="PF12697"/>
    </source>
</evidence>